<dbReference type="PRINTS" id="PR00119">
    <property type="entry name" value="CATATPASE"/>
</dbReference>
<feature type="transmembrane region" description="Helical" evidence="15">
    <location>
        <begin position="811"/>
        <end position="829"/>
    </location>
</feature>
<dbReference type="Proteomes" id="UP000662314">
    <property type="component" value="Unassembled WGS sequence"/>
</dbReference>
<feature type="transmembrane region" description="Helical" evidence="15">
    <location>
        <begin position="325"/>
        <end position="349"/>
    </location>
</feature>
<dbReference type="EC" id="7.2.2.10" evidence="2"/>
<keyword evidence="6" id="KW-0479">Metal-binding</keyword>
<dbReference type="SMART" id="SM00831">
    <property type="entry name" value="Cation_ATPase_N"/>
    <property type="match status" value="1"/>
</dbReference>
<dbReference type="GO" id="GO:0012505">
    <property type="term" value="C:endomembrane system"/>
    <property type="evidence" value="ECO:0007669"/>
    <property type="project" value="UniProtKB-SubCell"/>
</dbReference>
<keyword evidence="10" id="KW-0460">Magnesium</keyword>
<dbReference type="SFLD" id="SFLDF00027">
    <property type="entry name" value="p-type_atpase"/>
    <property type="match status" value="1"/>
</dbReference>
<dbReference type="InterPro" id="IPR008250">
    <property type="entry name" value="ATPase_P-typ_transduc_dom_A_sf"/>
</dbReference>
<evidence type="ECO:0000259" key="16">
    <source>
        <dbReference type="SMART" id="SM00831"/>
    </source>
</evidence>
<evidence type="ECO:0000256" key="7">
    <source>
        <dbReference type="ARBA" id="ARBA00022741"/>
    </source>
</evidence>
<protein>
    <recommendedName>
        <fullName evidence="2">P-type Ca(2+) transporter</fullName>
        <ecNumber evidence="2">7.2.2.10</ecNumber>
    </recommendedName>
</protein>
<dbReference type="SUPFAM" id="SSF56784">
    <property type="entry name" value="HAD-like"/>
    <property type="match status" value="1"/>
</dbReference>
<evidence type="ECO:0000256" key="14">
    <source>
        <dbReference type="ARBA" id="ARBA00023136"/>
    </source>
</evidence>
<feature type="transmembrane region" description="Helical" evidence="15">
    <location>
        <begin position="281"/>
        <end position="304"/>
    </location>
</feature>
<dbReference type="SUPFAM" id="SSF81665">
    <property type="entry name" value="Calcium ATPase, transmembrane domain M"/>
    <property type="match status" value="2"/>
</dbReference>
<dbReference type="InterPro" id="IPR006068">
    <property type="entry name" value="ATPase_P-typ_cation-transptr_C"/>
</dbReference>
<dbReference type="PANTHER" id="PTHR24093:SF369">
    <property type="entry name" value="CALCIUM-TRANSPORTING ATPASE"/>
    <property type="match status" value="1"/>
</dbReference>
<dbReference type="GO" id="GO:0016887">
    <property type="term" value="F:ATP hydrolysis activity"/>
    <property type="evidence" value="ECO:0007669"/>
    <property type="project" value="InterPro"/>
</dbReference>
<evidence type="ECO:0000256" key="4">
    <source>
        <dbReference type="ARBA" id="ARBA00022568"/>
    </source>
</evidence>
<dbReference type="Pfam" id="PF00689">
    <property type="entry name" value="Cation_ATPase_C"/>
    <property type="match status" value="1"/>
</dbReference>
<dbReference type="PANTHER" id="PTHR24093">
    <property type="entry name" value="CATION TRANSPORTING ATPASE"/>
    <property type="match status" value="1"/>
</dbReference>
<dbReference type="InterPro" id="IPR006408">
    <property type="entry name" value="P-type_ATPase_IIB"/>
</dbReference>
<comment type="subcellular location">
    <subcellularLocation>
        <location evidence="1">Endomembrane system</location>
        <topology evidence="1">Multi-pass membrane protein</topology>
    </subcellularLocation>
</comment>
<dbReference type="FunFam" id="3.40.50.1000:FF:000001">
    <property type="entry name" value="Phospholipid-transporting ATPase IC"/>
    <property type="match status" value="1"/>
</dbReference>
<dbReference type="Gene3D" id="3.40.50.1000">
    <property type="entry name" value="HAD superfamily/HAD-like"/>
    <property type="match status" value="1"/>
</dbReference>
<dbReference type="Pfam" id="PF08282">
    <property type="entry name" value="Hydrolase_3"/>
    <property type="match status" value="1"/>
</dbReference>
<evidence type="ECO:0000256" key="11">
    <source>
        <dbReference type="ARBA" id="ARBA00022967"/>
    </source>
</evidence>
<sequence length="987" mass="107989">MLTNENNKLNNVKLPYQGLTSEEIKANRQKYGANVLTPPERDPLWKLFLEKFEDPVIRILMIAAVIAITVGILEGEYAEGLGIVVAILLATTLAFINEYKANQEFDILNQVYDEVAIKVIRDGNFTTIPRKELVVGDITYLEQGEEVPADGEVLEEVALEIDQSKITGEAEPVKKLTQIDAKNQGIEEGTYPAYNIYRSTIVEQGHGYFQVTAVGDNTEIGKLAIAVATVESEQDTPLNHQLEKLSKVIGVVGLGFAGLTFVSLLVRGFATGELSLSSQQWYVVGLLITGVLVALNRVWLPVVFDGLELAGSKVQAPEWLENNGLVDWLKTIGIGLAIFTIGLALGYPLGLIPGSVNSWVPSNVAKALLHYFMVAVTIIVVAVPEGLAMSVTLSLAYSMRKMAAANNLVRRMHACETIGAATVICSDKTGTLTQNQMRVHEVNFPSWDTQLAPALKDVQALIAEAIATNSTADLEKKPLQAPRAIGNATEGALLLWLDSQEIDYIAYRSNFQIKSRIPFSGQKKYMGTIGNSSVTGEDVLYVKGAPEVILERCSQILTAQGLQPLQNQTAIAHAIKDYQKRGMRALGFAYSKVSEYSSETNLDDLAQEMIWLGFTAILDPLRQEVPDAIQGCLNAGIKVKVVTGDNSETAKEIGRQIGLWEEDDDFNSGYLHLTGQQFAQLSDQEASRAVQELKILSRARPLDKLRLVKLLQENNQVVGVTGDGTNDAAALKQAQVGLAMGSGTAIAKEASDIILLDDSFGSIVNAVVWGRSLYQNIQKFILFQLTINVVALGIALTGPFIGVALPLTVTQMLWVNLIMDTFAALALATEPPHRSVMQRPPRNPEAFIVTKPMAQNIFTTGFAFLMFLIVFLQYIRKDGNISTYELSVFFAVFVMLQFWNLFNARCLGLKQSAFKGLSNNKGFVAIAITIFVGQILIIQFGGSVFRTVPLSFTDWISVIAGTSIVLWIGELWRLTMRSKLKKSALVS</sequence>
<keyword evidence="18" id="KW-1185">Reference proteome</keyword>
<keyword evidence="14 15" id="KW-0472">Membrane</keyword>
<dbReference type="PRINTS" id="PR00120">
    <property type="entry name" value="HATPASE"/>
</dbReference>
<comment type="caution">
    <text evidence="17">The sequence shown here is derived from an EMBL/GenBank/DDBJ whole genome shotgun (WGS) entry which is preliminary data.</text>
</comment>
<dbReference type="Gene3D" id="1.20.1110.10">
    <property type="entry name" value="Calcium-transporting ATPase, transmembrane domain"/>
    <property type="match status" value="2"/>
</dbReference>
<dbReference type="EMBL" id="JAECZA010000250">
    <property type="protein sequence ID" value="MBH8577031.1"/>
    <property type="molecule type" value="Genomic_DNA"/>
</dbReference>
<evidence type="ECO:0000256" key="2">
    <source>
        <dbReference type="ARBA" id="ARBA00012790"/>
    </source>
</evidence>
<dbReference type="SUPFAM" id="SSF81660">
    <property type="entry name" value="Metal cation-transporting ATPase, ATP-binding domain N"/>
    <property type="match status" value="1"/>
</dbReference>
<gene>
    <name evidence="17" type="ORF">I8752_29425</name>
</gene>
<dbReference type="RefSeq" id="WP_214435748.1">
    <property type="nucleotide sequence ID" value="NZ_CAWPUQ010000180.1"/>
</dbReference>
<keyword evidence="13" id="KW-0406">Ion transport</keyword>
<feature type="transmembrane region" description="Helical" evidence="15">
    <location>
        <begin position="952"/>
        <end position="972"/>
    </location>
</feature>
<keyword evidence="9" id="KW-0067">ATP-binding</keyword>
<feature type="domain" description="Cation-transporting P-type ATPase N-terminal" evidence="16">
    <location>
        <begin position="4"/>
        <end position="72"/>
    </location>
</feature>
<dbReference type="InterPro" id="IPR023299">
    <property type="entry name" value="ATPase_P-typ_cyto_dom_N"/>
</dbReference>
<keyword evidence="7" id="KW-0547">Nucleotide-binding</keyword>
<dbReference type="NCBIfam" id="TIGR01494">
    <property type="entry name" value="ATPase_P-type"/>
    <property type="match status" value="2"/>
</dbReference>
<feature type="transmembrane region" description="Helical" evidence="15">
    <location>
        <begin position="79"/>
        <end position="96"/>
    </location>
</feature>
<evidence type="ECO:0000256" key="10">
    <source>
        <dbReference type="ARBA" id="ARBA00022842"/>
    </source>
</evidence>
<dbReference type="SFLD" id="SFLDS00003">
    <property type="entry name" value="Haloacid_Dehalogenase"/>
    <property type="match status" value="1"/>
</dbReference>
<reference evidence="17 18" key="1">
    <citation type="journal article" date="2021" name="Int. J. Syst. Evol. Microbiol.">
        <title>Amazonocrinis nigriterrae gen. nov., sp. nov., Atlanticothrix silvestris gen. nov., sp. nov. and Dendronalium phyllosphericum gen. nov., sp. nov., nostocacean cyanobacteria from Brazilian environments.</title>
        <authorList>
            <person name="Alvarenga D.O."/>
            <person name="Andreote A.P.D."/>
            <person name="Branco L.H.Z."/>
            <person name="Delbaje E."/>
            <person name="Cruz R.B."/>
            <person name="Varani A.M."/>
            <person name="Fiore M.F."/>
        </authorList>
    </citation>
    <scope>NUCLEOTIDE SEQUENCE [LARGE SCALE GENOMIC DNA]</scope>
    <source>
        <strain evidence="17 18">CENA369</strain>
    </source>
</reference>
<feature type="transmembrane region" description="Helical" evidence="15">
    <location>
        <begin position="369"/>
        <end position="397"/>
    </location>
</feature>
<evidence type="ECO:0000313" key="18">
    <source>
        <dbReference type="Proteomes" id="UP000662314"/>
    </source>
</evidence>
<dbReference type="Pfam" id="PF00690">
    <property type="entry name" value="Cation_ATPase_N"/>
    <property type="match status" value="1"/>
</dbReference>
<dbReference type="NCBIfam" id="TIGR01517">
    <property type="entry name" value="ATPase-IIB_Ca"/>
    <property type="match status" value="1"/>
</dbReference>
<organism evidence="17 18">
    <name type="scientific">Dendronalium phyllosphericum CENA369</name>
    <dbReference type="NCBI Taxonomy" id="1725256"/>
    <lineage>
        <taxon>Bacteria</taxon>
        <taxon>Bacillati</taxon>
        <taxon>Cyanobacteriota</taxon>
        <taxon>Cyanophyceae</taxon>
        <taxon>Nostocales</taxon>
        <taxon>Nostocaceae</taxon>
        <taxon>Dendronalium</taxon>
        <taxon>Dendronalium phyllosphericum</taxon>
    </lineage>
</organism>
<dbReference type="Pfam" id="PF00122">
    <property type="entry name" value="E1-E2_ATPase"/>
    <property type="match status" value="1"/>
</dbReference>
<evidence type="ECO:0000256" key="6">
    <source>
        <dbReference type="ARBA" id="ARBA00022723"/>
    </source>
</evidence>
<dbReference type="GO" id="GO:0005388">
    <property type="term" value="F:P-type calcium transporter activity"/>
    <property type="evidence" value="ECO:0007669"/>
    <property type="project" value="UniProtKB-EC"/>
</dbReference>
<proteinExistence type="predicted"/>
<dbReference type="GO" id="GO:0005524">
    <property type="term" value="F:ATP binding"/>
    <property type="evidence" value="ECO:0007669"/>
    <property type="project" value="UniProtKB-KW"/>
</dbReference>
<dbReference type="InterPro" id="IPR018303">
    <property type="entry name" value="ATPase_P-typ_P_site"/>
</dbReference>
<keyword evidence="8" id="KW-0106">Calcium</keyword>
<keyword evidence="4" id="KW-0109">Calcium transport</keyword>
<dbReference type="InterPro" id="IPR001757">
    <property type="entry name" value="P_typ_ATPase"/>
</dbReference>
<feature type="transmembrane region" description="Helical" evidence="15">
    <location>
        <begin position="923"/>
        <end position="940"/>
    </location>
</feature>
<keyword evidence="11" id="KW-1278">Translocase</keyword>
<dbReference type="SUPFAM" id="SSF81653">
    <property type="entry name" value="Calcium ATPase, transduction domain A"/>
    <property type="match status" value="1"/>
</dbReference>
<evidence type="ECO:0000313" key="17">
    <source>
        <dbReference type="EMBL" id="MBH8577031.1"/>
    </source>
</evidence>
<dbReference type="InterPro" id="IPR044492">
    <property type="entry name" value="P_typ_ATPase_HD_dom"/>
</dbReference>
<dbReference type="InterPro" id="IPR036412">
    <property type="entry name" value="HAD-like_sf"/>
</dbReference>
<dbReference type="InterPro" id="IPR004014">
    <property type="entry name" value="ATPase_P-typ_cation-transptr_N"/>
</dbReference>
<feature type="transmembrane region" description="Helical" evidence="15">
    <location>
        <begin position="248"/>
        <end position="269"/>
    </location>
</feature>
<dbReference type="Gene3D" id="3.40.1110.10">
    <property type="entry name" value="Calcium-transporting ATPase, cytoplasmic domain N"/>
    <property type="match status" value="1"/>
</dbReference>
<evidence type="ECO:0000256" key="12">
    <source>
        <dbReference type="ARBA" id="ARBA00022989"/>
    </source>
</evidence>
<evidence type="ECO:0000256" key="15">
    <source>
        <dbReference type="SAM" id="Phobius"/>
    </source>
</evidence>
<dbReference type="GO" id="GO:0046872">
    <property type="term" value="F:metal ion binding"/>
    <property type="evidence" value="ECO:0007669"/>
    <property type="project" value="UniProtKB-KW"/>
</dbReference>
<dbReference type="GO" id="GO:0005886">
    <property type="term" value="C:plasma membrane"/>
    <property type="evidence" value="ECO:0007669"/>
    <property type="project" value="TreeGrafter"/>
</dbReference>
<evidence type="ECO:0000256" key="9">
    <source>
        <dbReference type="ARBA" id="ARBA00022840"/>
    </source>
</evidence>
<feature type="transmembrane region" description="Helical" evidence="15">
    <location>
        <begin position="881"/>
        <end position="902"/>
    </location>
</feature>
<evidence type="ECO:0000256" key="5">
    <source>
        <dbReference type="ARBA" id="ARBA00022692"/>
    </source>
</evidence>
<accession>A0A8J7LH60</accession>
<evidence type="ECO:0000256" key="3">
    <source>
        <dbReference type="ARBA" id="ARBA00022448"/>
    </source>
</evidence>
<keyword evidence="5 15" id="KW-0812">Transmembrane</keyword>
<dbReference type="Pfam" id="PF13246">
    <property type="entry name" value="Cation_ATPase"/>
    <property type="match status" value="1"/>
</dbReference>
<name>A0A8J7LH60_9NOST</name>
<dbReference type="SFLD" id="SFLDG00002">
    <property type="entry name" value="C1.7:_P-type_atpase_like"/>
    <property type="match status" value="1"/>
</dbReference>
<dbReference type="Gene3D" id="2.70.150.10">
    <property type="entry name" value="Calcium-transporting ATPase, cytoplasmic transduction domain A"/>
    <property type="match status" value="1"/>
</dbReference>
<dbReference type="InterPro" id="IPR023214">
    <property type="entry name" value="HAD_sf"/>
</dbReference>
<feature type="transmembrane region" description="Helical" evidence="15">
    <location>
        <begin position="857"/>
        <end position="875"/>
    </location>
</feature>
<dbReference type="InterPro" id="IPR059000">
    <property type="entry name" value="ATPase_P-type_domA"/>
</dbReference>
<dbReference type="InterPro" id="IPR023298">
    <property type="entry name" value="ATPase_P-typ_TM_dom_sf"/>
</dbReference>
<keyword evidence="12 15" id="KW-1133">Transmembrane helix</keyword>
<keyword evidence="3" id="KW-0813">Transport</keyword>
<evidence type="ECO:0000256" key="13">
    <source>
        <dbReference type="ARBA" id="ARBA00023065"/>
    </source>
</evidence>
<evidence type="ECO:0000256" key="1">
    <source>
        <dbReference type="ARBA" id="ARBA00004127"/>
    </source>
</evidence>
<feature type="transmembrane region" description="Helical" evidence="15">
    <location>
        <begin position="780"/>
        <end position="805"/>
    </location>
</feature>
<dbReference type="PROSITE" id="PS00154">
    <property type="entry name" value="ATPASE_E1_E2"/>
    <property type="match status" value="1"/>
</dbReference>
<dbReference type="AlphaFoldDB" id="A0A8J7LH60"/>
<feature type="transmembrane region" description="Helical" evidence="15">
    <location>
        <begin position="56"/>
        <end position="73"/>
    </location>
</feature>
<evidence type="ECO:0000256" key="8">
    <source>
        <dbReference type="ARBA" id="ARBA00022837"/>
    </source>
</evidence>